<gene>
    <name evidence="3" type="ORF">BCR44DRAFT_38422</name>
</gene>
<evidence type="ECO:0008006" key="5">
    <source>
        <dbReference type="Google" id="ProtNLM"/>
    </source>
</evidence>
<feature type="compositionally biased region" description="Low complexity" evidence="1">
    <location>
        <begin position="36"/>
        <end position="54"/>
    </location>
</feature>
<evidence type="ECO:0000256" key="1">
    <source>
        <dbReference type="SAM" id="MobiDB-lite"/>
    </source>
</evidence>
<sequence length="102" mass="11184">MRTFALCILVLVAVLASTTMCNPVPAPTIRNQVLGAHTSSTSSTTDPHTAADTPPYRARFQWHAAGRPSGTVTKAVPHVLRDRSGDKEVLCRRKNSRLWSWS</sequence>
<keyword evidence="4" id="KW-1185">Reference proteome</keyword>
<evidence type="ECO:0000256" key="2">
    <source>
        <dbReference type="SAM" id="SignalP"/>
    </source>
</evidence>
<name>A0A1Y2HTG6_9FUNG</name>
<proteinExistence type="predicted"/>
<dbReference type="AlphaFoldDB" id="A0A1Y2HTG6"/>
<comment type="caution">
    <text evidence="3">The sequence shown here is derived from an EMBL/GenBank/DDBJ whole genome shotgun (WGS) entry which is preliminary data.</text>
</comment>
<keyword evidence="2" id="KW-0732">Signal</keyword>
<organism evidence="3 4">
    <name type="scientific">Catenaria anguillulae PL171</name>
    <dbReference type="NCBI Taxonomy" id="765915"/>
    <lineage>
        <taxon>Eukaryota</taxon>
        <taxon>Fungi</taxon>
        <taxon>Fungi incertae sedis</taxon>
        <taxon>Blastocladiomycota</taxon>
        <taxon>Blastocladiomycetes</taxon>
        <taxon>Blastocladiales</taxon>
        <taxon>Catenariaceae</taxon>
        <taxon>Catenaria</taxon>
    </lineage>
</organism>
<evidence type="ECO:0000313" key="3">
    <source>
        <dbReference type="EMBL" id="ORZ36432.1"/>
    </source>
</evidence>
<accession>A0A1Y2HTG6</accession>
<feature type="chain" id="PRO_5012508401" description="Secreted protein" evidence="2">
    <location>
        <begin position="22"/>
        <end position="102"/>
    </location>
</feature>
<evidence type="ECO:0000313" key="4">
    <source>
        <dbReference type="Proteomes" id="UP000193411"/>
    </source>
</evidence>
<reference evidence="3 4" key="1">
    <citation type="submission" date="2016-07" db="EMBL/GenBank/DDBJ databases">
        <title>Pervasive Adenine N6-methylation of Active Genes in Fungi.</title>
        <authorList>
            <consortium name="DOE Joint Genome Institute"/>
            <person name="Mondo S.J."/>
            <person name="Dannebaum R.O."/>
            <person name="Kuo R.C."/>
            <person name="Labutti K."/>
            <person name="Haridas S."/>
            <person name="Kuo A."/>
            <person name="Salamov A."/>
            <person name="Ahrendt S.R."/>
            <person name="Lipzen A."/>
            <person name="Sullivan W."/>
            <person name="Andreopoulos W.B."/>
            <person name="Clum A."/>
            <person name="Lindquist E."/>
            <person name="Daum C."/>
            <person name="Ramamoorthy G.K."/>
            <person name="Gryganskyi A."/>
            <person name="Culley D."/>
            <person name="Magnuson J.K."/>
            <person name="James T.Y."/>
            <person name="O'Malley M.A."/>
            <person name="Stajich J.E."/>
            <person name="Spatafora J.W."/>
            <person name="Visel A."/>
            <person name="Grigoriev I.V."/>
        </authorList>
    </citation>
    <scope>NUCLEOTIDE SEQUENCE [LARGE SCALE GENOMIC DNA]</scope>
    <source>
        <strain evidence="3 4">PL171</strain>
    </source>
</reference>
<feature type="signal peptide" evidence="2">
    <location>
        <begin position="1"/>
        <end position="21"/>
    </location>
</feature>
<dbReference type="Proteomes" id="UP000193411">
    <property type="component" value="Unassembled WGS sequence"/>
</dbReference>
<dbReference type="EMBL" id="MCFL01000017">
    <property type="protein sequence ID" value="ORZ36432.1"/>
    <property type="molecule type" value="Genomic_DNA"/>
</dbReference>
<protein>
    <recommendedName>
        <fullName evidence="5">Secreted protein</fullName>
    </recommendedName>
</protein>
<feature type="region of interest" description="Disordered" evidence="1">
    <location>
        <begin position="35"/>
        <end position="54"/>
    </location>
</feature>